<feature type="compositionally biased region" description="Basic and acidic residues" evidence="1">
    <location>
        <begin position="7"/>
        <end position="25"/>
    </location>
</feature>
<feature type="compositionally biased region" description="Basic residues" evidence="1">
    <location>
        <begin position="45"/>
        <end position="57"/>
    </location>
</feature>
<evidence type="ECO:0000313" key="3">
    <source>
        <dbReference type="Proteomes" id="UP001549921"/>
    </source>
</evidence>
<sequence length="63" mass="7488">HPLLPQRGRERGGRGARRVRGDRVRGGRRPTRRRLQVEVQQLGRDHRRGCRPVHVQRQRVQPQ</sequence>
<feature type="non-terminal residue" evidence="2">
    <location>
        <position position="1"/>
    </location>
</feature>
<evidence type="ECO:0000256" key="1">
    <source>
        <dbReference type="SAM" id="MobiDB-lite"/>
    </source>
</evidence>
<proteinExistence type="predicted"/>
<organism evidence="2 3">
    <name type="scientific">Loxostege sticticalis</name>
    <name type="common">Beet webworm moth</name>
    <dbReference type="NCBI Taxonomy" id="481309"/>
    <lineage>
        <taxon>Eukaryota</taxon>
        <taxon>Metazoa</taxon>
        <taxon>Ecdysozoa</taxon>
        <taxon>Arthropoda</taxon>
        <taxon>Hexapoda</taxon>
        <taxon>Insecta</taxon>
        <taxon>Pterygota</taxon>
        <taxon>Neoptera</taxon>
        <taxon>Endopterygota</taxon>
        <taxon>Lepidoptera</taxon>
        <taxon>Glossata</taxon>
        <taxon>Ditrysia</taxon>
        <taxon>Pyraloidea</taxon>
        <taxon>Crambidae</taxon>
        <taxon>Pyraustinae</taxon>
        <taxon>Loxostege</taxon>
    </lineage>
</organism>
<dbReference type="Proteomes" id="UP001549921">
    <property type="component" value="Unassembled WGS sequence"/>
</dbReference>
<reference evidence="2 3" key="1">
    <citation type="submission" date="2024-06" db="EMBL/GenBank/DDBJ databases">
        <title>A chromosome-level genome assembly of beet webworm, Loxostege sticticalis.</title>
        <authorList>
            <person name="Zhang Y."/>
        </authorList>
    </citation>
    <scope>NUCLEOTIDE SEQUENCE [LARGE SCALE GENOMIC DNA]</scope>
    <source>
        <strain evidence="2">AQ028</strain>
        <tissue evidence="2">Male pupae</tissue>
    </source>
</reference>
<dbReference type="AlphaFoldDB" id="A0ABD0TJZ7"/>
<protein>
    <submittedName>
        <fullName evidence="2">Uncharacterized protein</fullName>
    </submittedName>
</protein>
<dbReference type="EMBL" id="JBEDNZ010000004">
    <property type="protein sequence ID" value="KAL0849663.1"/>
    <property type="molecule type" value="Genomic_DNA"/>
</dbReference>
<feature type="non-terminal residue" evidence="2">
    <location>
        <position position="63"/>
    </location>
</feature>
<evidence type="ECO:0000313" key="2">
    <source>
        <dbReference type="EMBL" id="KAL0849663.1"/>
    </source>
</evidence>
<gene>
    <name evidence="2" type="ORF">ABMA28_013917</name>
</gene>
<name>A0ABD0TJZ7_LOXSC</name>
<accession>A0ABD0TJZ7</accession>
<comment type="caution">
    <text evidence="2">The sequence shown here is derived from an EMBL/GenBank/DDBJ whole genome shotgun (WGS) entry which is preliminary data.</text>
</comment>
<feature type="region of interest" description="Disordered" evidence="1">
    <location>
        <begin position="1"/>
        <end position="63"/>
    </location>
</feature>